<proteinExistence type="predicted"/>
<dbReference type="Proteomes" id="UP001642482">
    <property type="component" value="Unassembled WGS sequence"/>
</dbReference>
<reference evidence="3 4" key="1">
    <citation type="submission" date="2024-01" db="EMBL/GenBank/DDBJ databases">
        <authorList>
            <person name="Allen C."/>
            <person name="Tagirdzhanova G."/>
        </authorList>
    </citation>
    <scope>NUCLEOTIDE SEQUENCE [LARGE SCALE GENOMIC DNA]</scope>
</reference>
<evidence type="ECO:0000313" key="3">
    <source>
        <dbReference type="EMBL" id="CAK7223040.1"/>
    </source>
</evidence>
<sequence>MAEASPSVKPEENTPKAAKDRNCPYCGQAFTSSSLGRHLDLYIKERNPKKQDGIHNVEEIRRLRGGITRRNPKGSKRRSLATPVGTPSATHRRDDASDQSSNAPSPAVREMAGSSAGTSAADIASMFPIGGVRWEATGVMNEVMVTSPDGTPGADSGMGDGSRSMADMDTRGFNPYRRPMASRVVSRQAVRTQLDSNQRMQDALDDARAAELALREFATAWRAAKQQIELGSMPFDFDPMTMNFPALTLQCLRAQPTLFASTQLPTPASWSTSPPGASQFEALKGFFKEEFRKWRVKCASATTAQYEELKYPPSPQFQHVDRRHAIERAEQSANALEQEASKHLEIAFNAWDELSDERKNELWVLELARGIATKQTEIDRLRDAQSSLRQEAASLKSQIEQLNRLQQPREFKLVPPAHIPMDERVLFELQDAAVSQGSRGVGLNLNDRHSDLSTIVATAISRWKNVIVSSRASTTGMAAQRPLSTPTGPGAPPAYGPTTHGPPTMYVQPASTSSVTSPVAASHPPMHQTPAAPMPEPTPAPSNPAMHSPKQARRNPRALAQPPPAPLSATTASSATSIAPPQPTARPMPPPPTTKAPVPPTESKGTAGKSSKTDQSNDEDDDEEEGDDGEEEGEEDDEEEDEENGDDAVSADQMKREPTVETGDCGASDEAEDAAEDDDYEEDASDKDADAEMEDGDEFAHMHTPISTATSASKPAALLKIPRTRNAAQQIPRTTGASGIGLINASRSMPNINVPIHGNTQGQHMALGGDAMYMD</sequence>
<feature type="compositionally biased region" description="Low complexity" evidence="2">
    <location>
        <begin position="567"/>
        <end position="579"/>
    </location>
</feature>
<evidence type="ECO:0000256" key="1">
    <source>
        <dbReference type="SAM" id="Coils"/>
    </source>
</evidence>
<feature type="coiled-coil region" evidence="1">
    <location>
        <begin position="319"/>
        <end position="346"/>
    </location>
</feature>
<gene>
    <name evidence="3" type="ORF">SEUCBS140593_005103</name>
</gene>
<feature type="coiled-coil region" evidence="1">
    <location>
        <begin position="371"/>
        <end position="405"/>
    </location>
</feature>
<dbReference type="EMBL" id="CAWUHD010000048">
    <property type="protein sequence ID" value="CAK7223040.1"/>
    <property type="molecule type" value="Genomic_DNA"/>
</dbReference>
<organism evidence="3 4">
    <name type="scientific">Sporothrix eucalyptigena</name>
    <dbReference type="NCBI Taxonomy" id="1812306"/>
    <lineage>
        <taxon>Eukaryota</taxon>
        <taxon>Fungi</taxon>
        <taxon>Dikarya</taxon>
        <taxon>Ascomycota</taxon>
        <taxon>Pezizomycotina</taxon>
        <taxon>Sordariomycetes</taxon>
        <taxon>Sordariomycetidae</taxon>
        <taxon>Ophiostomatales</taxon>
        <taxon>Ophiostomataceae</taxon>
        <taxon>Sporothrix</taxon>
    </lineage>
</organism>
<feature type="compositionally biased region" description="Basic and acidic residues" evidence="2">
    <location>
        <begin position="9"/>
        <end position="22"/>
    </location>
</feature>
<feature type="compositionally biased region" description="Basic and acidic residues" evidence="2">
    <location>
        <begin position="45"/>
        <end position="62"/>
    </location>
</feature>
<protein>
    <submittedName>
        <fullName evidence="3">Uncharacterized protein</fullName>
    </submittedName>
</protein>
<feature type="region of interest" description="Disordered" evidence="2">
    <location>
        <begin position="1"/>
        <end position="31"/>
    </location>
</feature>
<feature type="compositionally biased region" description="Acidic residues" evidence="2">
    <location>
        <begin position="616"/>
        <end position="646"/>
    </location>
</feature>
<feature type="region of interest" description="Disordered" evidence="2">
    <location>
        <begin position="473"/>
        <end position="698"/>
    </location>
</feature>
<feature type="region of interest" description="Disordered" evidence="2">
    <location>
        <begin position="45"/>
        <end position="118"/>
    </location>
</feature>
<feature type="compositionally biased region" description="Pro residues" evidence="2">
    <location>
        <begin position="580"/>
        <end position="600"/>
    </location>
</feature>
<feature type="compositionally biased region" description="Acidic residues" evidence="2">
    <location>
        <begin position="667"/>
        <end position="697"/>
    </location>
</feature>
<evidence type="ECO:0000256" key="2">
    <source>
        <dbReference type="SAM" id="MobiDB-lite"/>
    </source>
</evidence>
<keyword evidence="1" id="KW-0175">Coiled coil</keyword>
<accession>A0ABP0BVL4</accession>
<feature type="compositionally biased region" description="Low complexity" evidence="2">
    <location>
        <begin position="496"/>
        <end position="522"/>
    </location>
</feature>
<keyword evidence="4" id="KW-1185">Reference proteome</keyword>
<feature type="compositionally biased region" description="Pro residues" evidence="2">
    <location>
        <begin position="532"/>
        <end position="542"/>
    </location>
</feature>
<name>A0ABP0BVL4_9PEZI</name>
<feature type="compositionally biased region" description="Basic residues" evidence="2">
    <location>
        <begin position="70"/>
        <end position="79"/>
    </location>
</feature>
<evidence type="ECO:0000313" key="4">
    <source>
        <dbReference type="Proteomes" id="UP001642482"/>
    </source>
</evidence>
<comment type="caution">
    <text evidence="3">The sequence shown here is derived from an EMBL/GenBank/DDBJ whole genome shotgun (WGS) entry which is preliminary data.</text>
</comment>